<dbReference type="GO" id="GO:0030600">
    <property type="term" value="F:feruloyl esterase activity"/>
    <property type="evidence" value="ECO:0007669"/>
    <property type="project" value="InterPro"/>
</dbReference>
<dbReference type="STRING" id="585529.HMPREF0291_11660"/>
<evidence type="ECO:0000256" key="6">
    <source>
        <dbReference type="ARBA" id="ARBA00023277"/>
    </source>
</evidence>
<dbReference type="Gene3D" id="3.40.50.1820">
    <property type="entry name" value="alpha/beta hydrolase"/>
    <property type="match status" value="1"/>
</dbReference>
<evidence type="ECO:0000256" key="2">
    <source>
        <dbReference type="ARBA" id="ARBA00022525"/>
    </source>
</evidence>
<keyword evidence="2" id="KW-0964">Secreted</keyword>
<dbReference type="SUPFAM" id="SSF53474">
    <property type="entry name" value="alpha/beta-Hydrolases"/>
    <property type="match status" value="1"/>
</dbReference>
<dbReference type="PANTHER" id="PTHR38050">
    <property type="match status" value="1"/>
</dbReference>
<sequence>MPAEVSQRTVNAAGRERTYTVSTPHDADEPLPVIIAFHGRGGTGESFLTGTGLDDAPAIVAAPDGVGGAWAPAPYADTTLKDETAFIEAIVADVKATFPAENSQVYLVGFSNGGGLATAAAAAHPDRYAGVATVAAAVRTDPAQFTTGEAIDYLNIHGTSDIRVPYDGELRGTSDRIYGADDVVAAFRKRNGDAGRVEHLAVDGMGHGWPAGSGADSVDVTEEILSFFGLSALP</sequence>
<dbReference type="InterPro" id="IPR000073">
    <property type="entry name" value="AB_hydrolase_1"/>
</dbReference>
<keyword evidence="3" id="KW-0858">Xylan degradation</keyword>
<evidence type="ECO:0000256" key="4">
    <source>
        <dbReference type="ARBA" id="ARBA00022729"/>
    </source>
</evidence>
<dbReference type="InterPro" id="IPR029058">
    <property type="entry name" value="AB_hydrolase_fold"/>
</dbReference>
<keyword evidence="4" id="KW-0732">Signal</keyword>
<keyword evidence="7" id="KW-0624">Polysaccharide degradation</keyword>
<feature type="domain" description="AB hydrolase-1" evidence="8">
    <location>
        <begin position="32"/>
        <end position="145"/>
    </location>
</feature>
<evidence type="ECO:0000256" key="5">
    <source>
        <dbReference type="ARBA" id="ARBA00022801"/>
    </source>
</evidence>
<dbReference type="EC" id="3.1.-.-" evidence="9"/>
<comment type="caution">
    <text evidence="9">The sequence shown here is derived from an EMBL/GenBank/DDBJ whole genome shotgun (WGS) entry which is preliminary data.</text>
</comment>
<evidence type="ECO:0000313" key="9">
    <source>
        <dbReference type="EMBL" id="EFK54003.1"/>
    </source>
</evidence>
<keyword evidence="10" id="KW-1185">Reference proteome</keyword>
<organism evidence="9 10">
    <name type="scientific">Corynebacterium genitalium ATCC 33030</name>
    <dbReference type="NCBI Taxonomy" id="585529"/>
    <lineage>
        <taxon>Bacteria</taxon>
        <taxon>Bacillati</taxon>
        <taxon>Actinomycetota</taxon>
        <taxon>Actinomycetes</taxon>
        <taxon>Mycobacteriales</taxon>
        <taxon>Corynebacteriaceae</taxon>
        <taxon>Corynebacterium</taxon>
    </lineage>
</organism>
<evidence type="ECO:0000256" key="7">
    <source>
        <dbReference type="ARBA" id="ARBA00023326"/>
    </source>
</evidence>
<dbReference type="HOGENOM" id="CLU_027551_5_0_11"/>
<dbReference type="GO" id="GO:0045493">
    <property type="term" value="P:xylan catabolic process"/>
    <property type="evidence" value="ECO:0007669"/>
    <property type="project" value="UniProtKB-KW"/>
</dbReference>
<evidence type="ECO:0000256" key="1">
    <source>
        <dbReference type="ARBA" id="ARBA00004613"/>
    </source>
</evidence>
<reference evidence="9" key="1">
    <citation type="submission" date="2010-06" db="EMBL/GenBank/DDBJ databases">
        <authorList>
            <person name="Muzny D."/>
            <person name="Qin X."/>
            <person name="Buhay C."/>
            <person name="Dugan-Rocha S."/>
            <person name="Ding Y."/>
            <person name="Chen G."/>
            <person name="Hawes A."/>
            <person name="Holder M."/>
            <person name="Jhangiani S."/>
            <person name="Johnson A."/>
            <person name="Khan Z."/>
            <person name="Li Z."/>
            <person name="Liu W."/>
            <person name="Liu X."/>
            <person name="Perez L."/>
            <person name="Shen H."/>
            <person name="Wang Q."/>
            <person name="Watt J."/>
            <person name="Xi L."/>
            <person name="Xin Y."/>
            <person name="Zhou J."/>
            <person name="Deng J."/>
            <person name="Jiang H."/>
            <person name="Liu Y."/>
            <person name="Qu J."/>
            <person name="Song X.-Z."/>
            <person name="Zhang L."/>
            <person name="Villasana D."/>
            <person name="Johnson A."/>
            <person name="Liu J."/>
            <person name="Liyanage D."/>
            <person name="Lorensuhewa L."/>
            <person name="Robinson T."/>
            <person name="Song A."/>
            <person name="Song B.-B."/>
            <person name="Dinh H."/>
            <person name="Thornton R."/>
            <person name="Coyle M."/>
            <person name="Francisco L."/>
            <person name="Jackson L."/>
            <person name="Javaid M."/>
            <person name="Korchina V."/>
            <person name="Kovar C."/>
            <person name="Mata R."/>
            <person name="Mathew T."/>
            <person name="Ngo R."/>
            <person name="Nguyen L."/>
            <person name="Nguyen N."/>
            <person name="Okwuonu G."/>
            <person name="Ongeri F."/>
            <person name="Pham C."/>
            <person name="Simmons D."/>
            <person name="Wilczek-Boney K."/>
            <person name="Hale W."/>
            <person name="Jakkamsetti A."/>
            <person name="Pham P."/>
            <person name="Ruth R."/>
            <person name="San Lucas F."/>
            <person name="Warren J."/>
            <person name="Zhang J."/>
            <person name="Zhao Z."/>
            <person name="Zhou C."/>
            <person name="Zhu D."/>
            <person name="Lee S."/>
            <person name="Bess C."/>
            <person name="Blankenburg K."/>
            <person name="Forbes L."/>
            <person name="Fu Q."/>
            <person name="Gubbala S."/>
            <person name="Hirani K."/>
            <person name="Jayaseelan J.C."/>
            <person name="Lara F."/>
            <person name="Munidasa M."/>
            <person name="Palculict T."/>
            <person name="Patil S."/>
            <person name="Pu L.-L."/>
            <person name="Saada N."/>
            <person name="Tang L."/>
            <person name="Weissenberger G."/>
            <person name="Zhu Y."/>
            <person name="Hemphill L."/>
            <person name="Shang Y."/>
            <person name="Youmans B."/>
            <person name="Ayvaz T."/>
            <person name="Ross M."/>
            <person name="Santibanez J."/>
            <person name="Aqrawi P."/>
            <person name="Gross S."/>
            <person name="Joshi V."/>
            <person name="Fowler G."/>
            <person name="Nazareth L."/>
            <person name="Reid J."/>
            <person name="Worley K."/>
            <person name="Petrosino J."/>
            <person name="Highlander S."/>
            <person name="Gibbs R."/>
        </authorList>
    </citation>
    <scope>NUCLEOTIDE SEQUENCE [LARGE SCALE GENOMIC DNA]</scope>
    <source>
        <strain evidence="9">ATCC 33030</strain>
    </source>
</reference>
<proteinExistence type="predicted"/>
<dbReference type="InterPro" id="IPR043595">
    <property type="entry name" value="FaeB/C/D"/>
</dbReference>
<dbReference type="GO" id="GO:0005576">
    <property type="term" value="C:extracellular region"/>
    <property type="evidence" value="ECO:0007669"/>
    <property type="project" value="UniProtKB-SubCell"/>
</dbReference>
<dbReference type="Pfam" id="PF00561">
    <property type="entry name" value="Abhydrolase_1"/>
    <property type="match status" value="1"/>
</dbReference>
<comment type="subcellular location">
    <subcellularLocation>
        <location evidence="1">Secreted</location>
    </subcellularLocation>
</comment>
<keyword evidence="6" id="KW-0119">Carbohydrate metabolism</keyword>
<keyword evidence="5 9" id="KW-0378">Hydrolase</keyword>
<evidence type="ECO:0000256" key="3">
    <source>
        <dbReference type="ARBA" id="ARBA00022651"/>
    </source>
</evidence>
<protein>
    <submittedName>
        <fullName evidence="9">Phospholipase/carboxylesterase</fullName>
        <ecNumber evidence="9">3.1.-.-</ecNumber>
    </submittedName>
</protein>
<dbReference type="AlphaFoldDB" id="D7WCX2"/>
<accession>D7WCX2</accession>
<dbReference type="Proteomes" id="UP000004208">
    <property type="component" value="Unassembled WGS sequence"/>
</dbReference>
<dbReference type="EMBL" id="ACLJ02000003">
    <property type="protein sequence ID" value="EFK54003.1"/>
    <property type="molecule type" value="Genomic_DNA"/>
</dbReference>
<evidence type="ECO:0000259" key="8">
    <source>
        <dbReference type="Pfam" id="PF00561"/>
    </source>
</evidence>
<dbReference type="PANTHER" id="PTHR38050:SF2">
    <property type="entry name" value="FERULOYL ESTERASE C-RELATED"/>
    <property type="match status" value="1"/>
</dbReference>
<evidence type="ECO:0000313" key="10">
    <source>
        <dbReference type="Proteomes" id="UP000004208"/>
    </source>
</evidence>
<name>D7WCX2_9CORY</name>
<gene>
    <name evidence="9" type="ORF">HMPREF0291_11660</name>
</gene>
<dbReference type="eggNOG" id="COG3509">
    <property type="taxonomic scope" value="Bacteria"/>
</dbReference>